<accession>A0A0Q0Z1N4</accession>
<dbReference type="RefSeq" id="WP_055123149.1">
    <property type="nucleotide sequence ID" value="NZ_LKST01000004.1"/>
</dbReference>
<keyword evidence="3" id="KW-1185">Reference proteome</keyword>
<dbReference type="STRING" id="1544416.Cocul_02076"/>
<dbReference type="PROSITE" id="PS51459">
    <property type="entry name" value="FIDO"/>
    <property type="match status" value="1"/>
</dbReference>
<sequence>MPHHASSSVELYTSHSGEVTLEVTASGGDVWLNRRQLAALFGRDVKTIGKHITRVLREKLEGMAVVANFATVASDGKTYQVEHYNLDMVLSVGYRVKSTEGVHFRRWANTMLRQYLVEGAALNERRLHELQRIVEIMGRSDNQPLSGAADIITRYLPSLTLLQDYDNGAVPAEPRTTAQWVLTVEEARGVITRVAAEFPDDALLGHERGDTLSAVIGAIYQSFDGQDLYPTAEEKAANLLYLIVKDHPLSDGNKRSAAALFITFLDHHGLLTDASGQQRIANNALTALTLMVAMSRPQEKDLMTAMLIRMLTEAE</sequence>
<dbReference type="InterPro" id="IPR036597">
    <property type="entry name" value="Fido-like_dom_sf"/>
</dbReference>
<dbReference type="Pfam" id="PF13310">
    <property type="entry name" value="Virulence_RhuM"/>
    <property type="match status" value="1"/>
</dbReference>
<dbReference type="OrthoDB" id="9802752at2"/>
<dbReference type="AlphaFoldDB" id="A0A0Q0Z1N4"/>
<name>A0A0Q0Z1N4_9CORY</name>
<comment type="caution">
    <text evidence="2">The sequence shown here is derived from an EMBL/GenBank/DDBJ whole genome shotgun (WGS) entry which is preliminary data.</text>
</comment>
<organism evidence="2 3">
    <name type="scientific">Corynebacterium oculi</name>
    <dbReference type="NCBI Taxonomy" id="1544416"/>
    <lineage>
        <taxon>Bacteria</taxon>
        <taxon>Bacillati</taxon>
        <taxon>Actinomycetota</taxon>
        <taxon>Actinomycetes</taxon>
        <taxon>Mycobacteriales</taxon>
        <taxon>Corynebacteriaceae</taxon>
        <taxon>Corynebacterium</taxon>
    </lineage>
</organism>
<proteinExistence type="predicted"/>
<dbReference type="PANTHER" id="PTHR35810:SF1">
    <property type="entry name" value="CYTOPLASMIC PROTEIN"/>
    <property type="match status" value="1"/>
</dbReference>
<dbReference type="Pfam" id="PF02661">
    <property type="entry name" value="Fic"/>
    <property type="match status" value="1"/>
</dbReference>
<dbReference type="InterPro" id="IPR053737">
    <property type="entry name" value="Type_II_TA_Toxin"/>
</dbReference>
<protein>
    <submittedName>
        <fullName evidence="2">Fic/DOC family protein</fullName>
    </submittedName>
</protein>
<dbReference type="PANTHER" id="PTHR35810">
    <property type="entry name" value="CYTOPLASMIC PROTEIN-RELATED"/>
    <property type="match status" value="1"/>
</dbReference>
<dbReference type="Proteomes" id="UP000050517">
    <property type="component" value="Unassembled WGS sequence"/>
</dbReference>
<evidence type="ECO:0000259" key="1">
    <source>
        <dbReference type="PROSITE" id="PS51459"/>
    </source>
</evidence>
<dbReference type="InterPro" id="IPR003812">
    <property type="entry name" value="Fido"/>
</dbReference>
<dbReference type="PATRIC" id="fig|1544416.3.peg.2071"/>
<feature type="domain" description="Fido" evidence="1">
    <location>
        <begin position="182"/>
        <end position="313"/>
    </location>
</feature>
<evidence type="ECO:0000313" key="3">
    <source>
        <dbReference type="Proteomes" id="UP000050517"/>
    </source>
</evidence>
<reference evidence="2 3" key="1">
    <citation type="submission" date="2015-10" db="EMBL/GenBank/DDBJ databases">
        <title>Corynebacteirum lowii and Corynebacterium oculi species nova, derived from human clinical disease and and emended description of Corynebacterium mastiditis.</title>
        <authorList>
            <person name="Bernard K."/>
            <person name="Pacheco A.L."/>
            <person name="Mcdougall C."/>
            <person name="Burtx T."/>
            <person name="Weibe D."/>
            <person name="Tyler S."/>
            <person name="Olson A.B."/>
            <person name="Cnockaert M."/>
            <person name="Eguchi H."/>
            <person name="Kuwahara T."/>
            <person name="Nakayama-Imaohji H."/>
            <person name="Boudewijins M."/>
            <person name="Van Hoecke F."/>
            <person name="Bernier A.-M."/>
            <person name="Vandamme P."/>
        </authorList>
    </citation>
    <scope>NUCLEOTIDE SEQUENCE [LARGE SCALE GENOMIC DNA]</scope>
    <source>
        <strain evidence="2 3">NML 130210</strain>
    </source>
</reference>
<dbReference type="EMBL" id="LKST01000004">
    <property type="protein sequence ID" value="KQB83104.1"/>
    <property type="molecule type" value="Genomic_DNA"/>
</dbReference>
<dbReference type="InterPro" id="IPR011204">
    <property type="entry name" value="Virulence_RhuM-like"/>
</dbReference>
<dbReference type="SUPFAM" id="SSF140931">
    <property type="entry name" value="Fic-like"/>
    <property type="match status" value="1"/>
</dbReference>
<evidence type="ECO:0000313" key="2">
    <source>
        <dbReference type="EMBL" id="KQB83104.1"/>
    </source>
</evidence>
<dbReference type="Gene3D" id="1.20.120.1870">
    <property type="entry name" value="Fic/DOC protein, Fido domain"/>
    <property type="match status" value="1"/>
</dbReference>
<gene>
    <name evidence="2" type="ORF">Cocul_02076</name>
</gene>